<accession>A0A2H1VJW8</accession>
<protein>
    <submittedName>
        <fullName evidence="1">SFRICE_012197</fullName>
    </submittedName>
</protein>
<sequence>MNLYVCKRTHDTGENPSVGQRIKKKKVASCGRDHHPMAHRMFKAGHPSKPPRTREEMTSEAAFLREELKKMHSQETTSV</sequence>
<name>A0A2H1VJW8_SPOFR</name>
<evidence type="ECO:0000313" key="1">
    <source>
        <dbReference type="EMBL" id="SOQ40544.1"/>
    </source>
</evidence>
<proteinExistence type="predicted"/>
<reference evidence="1" key="1">
    <citation type="submission" date="2016-07" db="EMBL/GenBank/DDBJ databases">
        <authorList>
            <person name="Bretaudeau A."/>
        </authorList>
    </citation>
    <scope>NUCLEOTIDE SEQUENCE</scope>
    <source>
        <strain evidence="1">Rice</strain>
        <tissue evidence="1">Whole body</tissue>
    </source>
</reference>
<dbReference type="AlphaFoldDB" id="A0A2H1VJW8"/>
<dbReference type="EMBL" id="ODYU01002702">
    <property type="protein sequence ID" value="SOQ40544.1"/>
    <property type="molecule type" value="Genomic_DNA"/>
</dbReference>
<gene>
    <name evidence="1" type="ORF">SFRICE_012197</name>
</gene>
<organism evidence="1">
    <name type="scientific">Spodoptera frugiperda</name>
    <name type="common">Fall armyworm</name>
    <dbReference type="NCBI Taxonomy" id="7108"/>
    <lineage>
        <taxon>Eukaryota</taxon>
        <taxon>Metazoa</taxon>
        <taxon>Ecdysozoa</taxon>
        <taxon>Arthropoda</taxon>
        <taxon>Hexapoda</taxon>
        <taxon>Insecta</taxon>
        <taxon>Pterygota</taxon>
        <taxon>Neoptera</taxon>
        <taxon>Endopterygota</taxon>
        <taxon>Lepidoptera</taxon>
        <taxon>Glossata</taxon>
        <taxon>Ditrysia</taxon>
        <taxon>Noctuoidea</taxon>
        <taxon>Noctuidae</taxon>
        <taxon>Amphipyrinae</taxon>
        <taxon>Spodoptera</taxon>
    </lineage>
</organism>